<protein>
    <submittedName>
        <fullName evidence="1">Uncharacterized protein</fullName>
    </submittedName>
</protein>
<sequence>MDSTEFRKAVCKAVKDELTVRKIKFDEKEDLGGETLDTVVWHYINGYWNTAATAYARPTDPVLQSAYKAKVKRDRRKGRQKRVSDESFNHGHLETSLSYSILFLKYRKQFFAVSPLSSVPGANLLRLALANENTPMPEYLSDDEDEPSKKRFVETEELPERRYWYQLHSGQMEYRKTSVLELKDLFWVTPEVSGSVILDEV</sequence>
<accession>A0ACC2XJ39</accession>
<dbReference type="EMBL" id="JASBWU010000003">
    <property type="protein sequence ID" value="KAJ9123439.1"/>
    <property type="molecule type" value="Genomic_DNA"/>
</dbReference>
<organism evidence="1 2">
    <name type="scientific">Naganishia vaughanmartiniae</name>
    <dbReference type="NCBI Taxonomy" id="1424756"/>
    <lineage>
        <taxon>Eukaryota</taxon>
        <taxon>Fungi</taxon>
        <taxon>Dikarya</taxon>
        <taxon>Basidiomycota</taxon>
        <taxon>Agaricomycotina</taxon>
        <taxon>Tremellomycetes</taxon>
        <taxon>Filobasidiales</taxon>
        <taxon>Filobasidiaceae</taxon>
        <taxon>Naganishia</taxon>
    </lineage>
</organism>
<comment type="caution">
    <text evidence="1">The sequence shown here is derived from an EMBL/GenBank/DDBJ whole genome shotgun (WGS) entry which is preliminary data.</text>
</comment>
<evidence type="ECO:0000313" key="2">
    <source>
        <dbReference type="Proteomes" id="UP001243375"/>
    </source>
</evidence>
<dbReference type="Proteomes" id="UP001243375">
    <property type="component" value="Unassembled WGS sequence"/>
</dbReference>
<gene>
    <name evidence="1" type="ORF">QFC22_001642</name>
</gene>
<name>A0ACC2XJ39_9TREE</name>
<proteinExistence type="predicted"/>
<keyword evidence="2" id="KW-1185">Reference proteome</keyword>
<reference evidence="1" key="1">
    <citation type="submission" date="2023-04" db="EMBL/GenBank/DDBJ databases">
        <title>Draft Genome sequencing of Naganishia species isolated from polar environments using Oxford Nanopore Technology.</title>
        <authorList>
            <person name="Leo P."/>
            <person name="Venkateswaran K."/>
        </authorList>
    </citation>
    <scope>NUCLEOTIDE SEQUENCE</scope>
    <source>
        <strain evidence="1">MNA-CCFEE 5425</strain>
    </source>
</reference>
<evidence type="ECO:0000313" key="1">
    <source>
        <dbReference type="EMBL" id="KAJ9123439.1"/>
    </source>
</evidence>